<dbReference type="EMBL" id="CP053586">
    <property type="protein sequence ID" value="WNZ25048.1"/>
    <property type="molecule type" value="Genomic_DNA"/>
</dbReference>
<protein>
    <recommendedName>
        <fullName evidence="3">DUF2007 domain-containing protein</fullName>
    </recommendedName>
</protein>
<name>A0AA96WGX2_9CYAN</name>
<proteinExistence type="predicted"/>
<reference evidence="2" key="1">
    <citation type="submission" date="2020-05" db="EMBL/GenBank/DDBJ databases">
        <authorList>
            <person name="Zhu T."/>
            <person name="Keshari N."/>
            <person name="Lu X."/>
        </authorList>
    </citation>
    <scope>NUCLEOTIDE SEQUENCE</scope>
    <source>
        <strain evidence="2">NK1-12</strain>
    </source>
</reference>
<dbReference type="AlphaFoldDB" id="A0AA96WGX2"/>
<organism evidence="2">
    <name type="scientific">Leptolyngbya sp. NK1-12</name>
    <dbReference type="NCBI Taxonomy" id="2547451"/>
    <lineage>
        <taxon>Bacteria</taxon>
        <taxon>Bacillati</taxon>
        <taxon>Cyanobacteriota</taxon>
        <taxon>Cyanophyceae</taxon>
        <taxon>Leptolyngbyales</taxon>
        <taxon>Leptolyngbyaceae</taxon>
        <taxon>Leptolyngbya group</taxon>
        <taxon>Leptolyngbya</taxon>
    </lineage>
</organism>
<feature type="region of interest" description="Disordered" evidence="1">
    <location>
        <begin position="70"/>
        <end position="92"/>
    </location>
</feature>
<evidence type="ECO:0000313" key="2">
    <source>
        <dbReference type="EMBL" id="WNZ25048.1"/>
    </source>
</evidence>
<evidence type="ECO:0008006" key="3">
    <source>
        <dbReference type="Google" id="ProtNLM"/>
    </source>
</evidence>
<gene>
    <name evidence="2" type="ORF">HJG54_20790</name>
</gene>
<feature type="compositionally biased region" description="Basic and acidic residues" evidence="1">
    <location>
        <begin position="80"/>
        <end position="92"/>
    </location>
</feature>
<feature type="compositionally biased region" description="Acidic residues" evidence="1">
    <location>
        <begin position="70"/>
        <end position="79"/>
    </location>
</feature>
<accession>A0AA96WGX2</accession>
<sequence length="92" mass="10550">MTWITIRTTDTRWEAEWLQQMLAAHDIPARVVSRGIAAHFGCGIPAALQVRPQDRWTSLLLLSPIEENLEEPLEESLEEPLDKPSDYRRGPE</sequence>
<dbReference type="RefSeq" id="WP_316431130.1">
    <property type="nucleotide sequence ID" value="NZ_CP053586.1"/>
</dbReference>
<evidence type="ECO:0000256" key="1">
    <source>
        <dbReference type="SAM" id="MobiDB-lite"/>
    </source>
</evidence>